<dbReference type="RefSeq" id="WP_114402594.1">
    <property type="nucleotide sequence ID" value="NZ_QPGB01000002.1"/>
</dbReference>
<accession>A0A368L5U1</accession>
<organism evidence="1 2">
    <name type="scientific">Parvibium lacunae</name>
    <dbReference type="NCBI Taxonomy" id="1888893"/>
    <lineage>
        <taxon>Bacteria</taxon>
        <taxon>Pseudomonadati</taxon>
        <taxon>Pseudomonadota</taxon>
        <taxon>Betaproteobacteria</taxon>
        <taxon>Burkholderiales</taxon>
        <taxon>Alcaligenaceae</taxon>
        <taxon>Parvibium</taxon>
    </lineage>
</organism>
<evidence type="ECO:0000313" key="1">
    <source>
        <dbReference type="EMBL" id="RCS58510.1"/>
    </source>
</evidence>
<name>A0A368L5U1_9BURK</name>
<dbReference type="Proteomes" id="UP000252357">
    <property type="component" value="Unassembled WGS sequence"/>
</dbReference>
<comment type="caution">
    <text evidence="1">The sequence shown here is derived from an EMBL/GenBank/DDBJ whole genome shotgun (WGS) entry which is preliminary data.</text>
</comment>
<dbReference type="AlphaFoldDB" id="A0A368L5U1"/>
<reference evidence="1 2" key="1">
    <citation type="journal article" date="2018" name="Int. J. Syst. Evol. Microbiol.">
        <title>Parvibium lacunae gen. nov., sp. nov., a new member of the family Alcaligenaceae isolated from a freshwater pond.</title>
        <authorList>
            <person name="Chen W.M."/>
            <person name="Xie P.B."/>
            <person name="Hsu M.Y."/>
            <person name="Sheu S.Y."/>
        </authorList>
    </citation>
    <scope>NUCLEOTIDE SEQUENCE [LARGE SCALE GENOMIC DNA]</scope>
    <source>
        <strain evidence="1 2">KMB9</strain>
    </source>
</reference>
<dbReference type="OrthoDB" id="8905216at2"/>
<protein>
    <submittedName>
        <fullName evidence="1">Uncharacterized protein</fullName>
    </submittedName>
</protein>
<gene>
    <name evidence="1" type="ORF">DU000_06795</name>
</gene>
<evidence type="ECO:0000313" key="2">
    <source>
        <dbReference type="Proteomes" id="UP000252357"/>
    </source>
</evidence>
<keyword evidence="2" id="KW-1185">Reference proteome</keyword>
<dbReference type="EMBL" id="QPGB01000002">
    <property type="protein sequence ID" value="RCS58510.1"/>
    <property type="molecule type" value="Genomic_DNA"/>
</dbReference>
<proteinExistence type="predicted"/>
<sequence length="227" mass="25764">MPFEVFELTPKGEQYSHSLEVRLDPRLRAILLQVDGKRTIEQLSSYAKKFGLGADDIWQLEKAGLIVERKLIPDPTPVAPWGDFTDSIMYDGVVEETGSADFYNTITDTSLIHHPGAQQNTAAKQPAPSPAKPEKMAGLSISEKLTDLAEAFFNKLPDHLKPHHTIKLHPRIFNRIELMHQHAKDTIDYLDKLLLLTEDTNRQGFSFNVVIELTNLKEHLEKHGKFF</sequence>